<dbReference type="EMBL" id="BK059102">
    <property type="protein sequence ID" value="DAE30144.1"/>
    <property type="molecule type" value="Genomic_DNA"/>
</dbReference>
<accession>A0A8S5RFJ0</accession>
<evidence type="ECO:0000313" key="1">
    <source>
        <dbReference type="EMBL" id="DAE30144.1"/>
    </source>
</evidence>
<organism evidence="1">
    <name type="scientific">virus sp. ctQmo6</name>
    <dbReference type="NCBI Taxonomy" id="2827990"/>
    <lineage>
        <taxon>Viruses</taxon>
    </lineage>
</organism>
<protein>
    <submittedName>
        <fullName evidence="1">NADH-PPase NADH pyrophosphatase zinc ribbon domain</fullName>
    </submittedName>
</protein>
<proteinExistence type="predicted"/>
<name>A0A8S5RFJ0_9VIRU</name>
<reference evidence="1" key="1">
    <citation type="journal article" date="2021" name="Proc. Natl. Acad. Sci. U.S.A.">
        <title>A Catalog of Tens of Thousands of Viruses from Human Metagenomes Reveals Hidden Associations with Chronic Diseases.</title>
        <authorList>
            <person name="Tisza M.J."/>
            <person name="Buck C.B."/>
        </authorList>
    </citation>
    <scope>NUCLEOTIDE SEQUENCE</scope>
    <source>
        <strain evidence="1">CtQmo6</strain>
    </source>
</reference>
<sequence>MVKYEDECLHCDTVCIGDGCPNRMVSHCYCDKCGEEEKLYEFDGRQLCESCVISLLDEVEVD</sequence>